<keyword evidence="4" id="KW-1185">Reference proteome</keyword>
<accession>A0ABT3THQ8</accession>
<dbReference type="EMBL" id="SHNN01000002">
    <property type="protein sequence ID" value="MCX2981320.1"/>
    <property type="molecule type" value="Genomic_DNA"/>
</dbReference>
<organism evidence="3 4">
    <name type="scientific">Candidatus Litorirhabdus singularis</name>
    <dbReference type="NCBI Taxonomy" id="2518993"/>
    <lineage>
        <taxon>Bacteria</taxon>
        <taxon>Pseudomonadati</taxon>
        <taxon>Pseudomonadota</taxon>
        <taxon>Gammaproteobacteria</taxon>
        <taxon>Cellvibrionales</taxon>
        <taxon>Halieaceae</taxon>
        <taxon>Candidatus Litorirhabdus</taxon>
    </lineage>
</organism>
<dbReference type="PANTHER" id="PTHR16138">
    <property type="entry name" value="MYCOPHENOLIC ACID ACYL-GLUCURONIDE ESTERASE, MITOCHONDRIAL"/>
    <property type="match status" value="1"/>
</dbReference>
<evidence type="ECO:0000259" key="2">
    <source>
        <dbReference type="Pfam" id="PF12146"/>
    </source>
</evidence>
<name>A0ABT3THQ8_9GAMM</name>
<dbReference type="InterPro" id="IPR017532">
    <property type="entry name" value="Hydrolase-2_PEP"/>
</dbReference>
<dbReference type="InterPro" id="IPR029058">
    <property type="entry name" value="AB_hydrolase_fold"/>
</dbReference>
<dbReference type="Proteomes" id="UP001143362">
    <property type="component" value="Unassembled WGS sequence"/>
</dbReference>
<dbReference type="Pfam" id="PF12146">
    <property type="entry name" value="Hydrolase_4"/>
    <property type="match status" value="1"/>
</dbReference>
<dbReference type="SUPFAM" id="SSF53474">
    <property type="entry name" value="alpha/beta-Hydrolases"/>
    <property type="match status" value="1"/>
</dbReference>
<dbReference type="GO" id="GO:0016787">
    <property type="term" value="F:hydrolase activity"/>
    <property type="evidence" value="ECO:0007669"/>
    <property type="project" value="UniProtKB-KW"/>
</dbReference>
<evidence type="ECO:0000313" key="4">
    <source>
        <dbReference type="Proteomes" id="UP001143362"/>
    </source>
</evidence>
<dbReference type="InterPro" id="IPR022742">
    <property type="entry name" value="Hydrolase_4"/>
</dbReference>
<evidence type="ECO:0000256" key="1">
    <source>
        <dbReference type="ARBA" id="ARBA00022801"/>
    </source>
</evidence>
<comment type="caution">
    <text evidence="3">The sequence shown here is derived from an EMBL/GenBank/DDBJ whole genome shotgun (WGS) entry which is preliminary data.</text>
</comment>
<dbReference type="InterPro" id="IPR052382">
    <property type="entry name" value="ABHD10_acyl-thioesterase"/>
</dbReference>
<gene>
    <name evidence="3" type="ORF">EYC98_10635</name>
</gene>
<protein>
    <submittedName>
        <fullName evidence="3">Hydrolase 2, exosortase A system-associated</fullName>
    </submittedName>
</protein>
<keyword evidence="1 3" id="KW-0378">Hydrolase</keyword>
<proteinExistence type="predicted"/>
<evidence type="ECO:0000313" key="3">
    <source>
        <dbReference type="EMBL" id="MCX2981320.1"/>
    </source>
</evidence>
<feature type="domain" description="Serine aminopeptidase S33" evidence="2">
    <location>
        <begin position="26"/>
        <end position="155"/>
    </location>
</feature>
<dbReference type="NCBIfam" id="TIGR03101">
    <property type="entry name" value="hydr2_PEP"/>
    <property type="match status" value="1"/>
</dbReference>
<sequence length="271" mass="29720">MISVSPKFMATDAGQLFTLHFQPQHPPRALIIHIPAYGEEMNRMRHICLQQGEMFAREGYYCISIDLYGTGDSSGELADATWAVWKAGVISVINSVNPQRNLKTILWGTRLGGLLAADVANSEPDDCDALLLWQPVTAGRAYMTQVLRQRVAKLVDRGEKPETTKEIRENLAAGQNVEVGGYVLGGKLVAEIDQVELLNMPALKGKALHWVERSITAGGAATLARTRVDEYLRASGNAVEIVELDFPPLWELPRRADMSQLLASTTALPLA</sequence>
<dbReference type="Gene3D" id="3.40.50.1820">
    <property type="entry name" value="alpha/beta hydrolase"/>
    <property type="match status" value="1"/>
</dbReference>
<dbReference type="RefSeq" id="WP_279245321.1">
    <property type="nucleotide sequence ID" value="NZ_SHNN01000002.1"/>
</dbReference>
<reference evidence="3" key="1">
    <citation type="submission" date="2019-02" db="EMBL/GenBank/DDBJ databases">
        <authorList>
            <person name="Li S.-H."/>
        </authorList>
    </citation>
    <scope>NUCLEOTIDE SEQUENCE</scope>
    <source>
        <strain evidence="3">IMCC14734</strain>
    </source>
</reference>
<dbReference type="PANTHER" id="PTHR16138:SF7">
    <property type="entry name" value="PALMITOYL-PROTEIN THIOESTERASE ABHD10, MITOCHONDRIAL"/>
    <property type="match status" value="1"/>
</dbReference>